<dbReference type="EMBL" id="CP060028">
    <property type="protein sequence ID" value="QND81575.1"/>
    <property type="molecule type" value="Genomic_DNA"/>
</dbReference>
<proteinExistence type="predicted"/>
<keyword evidence="1" id="KW-1133">Transmembrane helix</keyword>
<evidence type="ECO:0000313" key="3">
    <source>
        <dbReference type="Proteomes" id="UP000515506"/>
    </source>
</evidence>
<protein>
    <recommendedName>
        <fullName evidence="4">ABC transporter permease</fullName>
    </recommendedName>
</protein>
<dbReference type="RefSeq" id="WP_185896644.1">
    <property type="nucleotide sequence ID" value="NZ_CP060028.1"/>
</dbReference>
<gene>
    <name evidence="2" type="ORF">H4W19_07495</name>
</gene>
<feature type="transmembrane region" description="Helical" evidence="1">
    <location>
        <begin position="111"/>
        <end position="133"/>
    </location>
</feature>
<feature type="transmembrane region" description="Helical" evidence="1">
    <location>
        <begin position="41"/>
        <end position="61"/>
    </location>
</feature>
<keyword evidence="1" id="KW-0472">Membrane</keyword>
<dbReference type="Proteomes" id="UP000515506">
    <property type="component" value="Chromosome"/>
</dbReference>
<keyword evidence="3" id="KW-1185">Reference proteome</keyword>
<reference evidence="2 3" key="1">
    <citation type="submission" date="2020-08" db="EMBL/GenBank/DDBJ databases">
        <title>Streptomycin resistant and MDR strain, P. mexicana.</title>
        <authorList>
            <person name="Ganesh-kumar S."/>
            <person name="Zhe T."/>
            <person name="Yu Z."/>
            <person name="Min Y."/>
        </authorList>
    </citation>
    <scope>NUCLEOTIDE SEQUENCE [LARGE SCALE GENOMIC DNA]</scope>
    <source>
        <strain evidence="2 3">GTZY</strain>
    </source>
</reference>
<feature type="transmembrane region" description="Helical" evidence="1">
    <location>
        <begin position="15"/>
        <end position="34"/>
    </location>
</feature>
<keyword evidence="1" id="KW-0812">Transmembrane</keyword>
<evidence type="ECO:0000256" key="1">
    <source>
        <dbReference type="SAM" id="Phobius"/>
    </source>
</evidence>
<name>A0ABX6REA0_PSEMX</name>
<accession>A0ABX6REA0</accession>
<evidence type="ECO:0000313" key="2">
    <source>
        <dbReference type="EMBL" id="QND81575.1"/>
    </source>
</evidence>
<organism evidence="2 3">
    <name type="scientific">Pseudoxanthomonas mexicana</name>
    <dbReference type="NCBI Taxonomy" id="128785"/>
    <lineage>
        <taxon>Bacteria</taxon>
        <taxon>Pseudomonadati</taxon>
        <taxon>Pseudomonadota</taxon>
        <taxon>Gammaproteobacteria</taxon>
        <taxon>Lysobacterales</taxon>
        <taxon>Lysobacteraceae</taxon>
        <taxon>Pseudoxanthomonas</taxon>
    </lineage>
</organism>
<evidence type="ECO:0008006" key="4">
    <source>
        <dbReference type="Google" id="ProtNLM"/>
    </source>
</evidence>
<sequence length="138" mass="15520">MHLLTANGRKALLEFLRNLTPQVLLLSCALYFYVQWSAKQGYWSFALFLGLTGLAIMAAFANMDSFLSSAFSQSDWVAQQRDELAEKGLIRRIWRLMTLIAKHKPVTFIELLVALIVIYGASATLLVTAVATVKRMYS</sequence>